<reference evidence="2" key="3">
    <citation type="submission" date="2023-05" db="EMBL/GenBank/DDBJ databases">
        <authorList>
            <person name="Smith C.H."/>
        </authorList>
    </citation>
    <scope>NUCLEOTIDE SEQUENCE</scope>
    <source>
        <strain evidence="2">CHS0354</strain>
        <tissue evidence="2">Mantle</tissue>
    </source>
</reference>
<organism evidence="2 3">
    <name type="scientific">Potamilus streckersoni</name>
    <dbReference type="NCBI Taxonomy" id="2493646"/>
    <lineage>
        <taxon>Eukaryota</taxon>
        <taxon>Metazoa</taxon>
        <taxon>Spiralia</taxon>
        <taxon>Lophotrochozoa</taxon>
        <taxon>Mollusca</taxon>
        <taxon>Bivalvia</taxon>
        <taxon>Autobranchia</taxon>
        <taxon>Heteroconchia</taxon>
        <taxon>Palaeoheterodonta</taxon>
        <taxon>Unionida</taxon>
        <taxon>Unionoidea</taxon>
        <taxon>Unionidae</taxon>
        <taxon>Ambleminae</taxon>
        <taxon>Lampsilini</taxon>
        <taxon>Potamilus</taxon>
    </lineage>
</organism>
<comment type="caution">
    <text evidence="2">The sequence shown here is derived from an EMBL/GenBank/DDBJ whole genome shotgun (WGS) entry which is preliminary data.</text>
</comment>
<proteinExistence type="predicted"/>
<sequence>MMTNAILTICMLAVTVSGLLNVTNLENSLIAVGNVDAFVLDVEVGQTAQKTTARLLNVTNLEHSLITVGNVDALVLDVKEAEEET</sequence>
<accession>A0AAE0SLN5</accession>
<reference evidence="2" key="2">
    <citation type="journal article" date="2021" name="Genome Biol. Evol.">
        <title>Developing a high-quality reference genome for a parasitic bivalve with doubly uniparental inheritance (Bivalvia: Unionida).</title>
        <authorList>
            <person name="Smith C.H."/>
        </authorList>
    </citation>
    <scope>NUCLEOTIDE SEQUENCE</scope>
    <source>
        <strain evidence="2">CHS0354</strain>
        <tissue evidence="2">Mantle</tissue>
    </source>
</reference>
<evidence type="ECO:0000313" key="3">
    <source>
        <dbReference type="Proteomes" id="UP001195483"/>
    </source>
</evidence>
<name>A0AAE0SLN5_9BIVA</name>
<dbReference type="Proteomes" id="UP001195483">
    <property type="component" value="Unassembled WGS sequence"/>
</dbReference>
<dbReference type="EMBL" id="JAEAOA010002342">
    <property type="protein sequence ID" value="KAK3594011.1"/>
    <property type="molecule type" value="Genomic_DNA"/>
</dbReference>
<feature type="chain" id="PRO_5041953929" evidence="1">
    <location>
        <begin position="19"/>
        <end position="85"/>
    </location>
</feature>
<evidence type="ECO:0000256" key="1">
    <source>
        <dbReference type="SAM" id="SignalP"/>
    </source>
</evidence>
<protein>
    <submittedName>
        <fullName evidence="2">Uncharacterized protein</fullName>
    </submittedName>
</protein>
<feature type="signal peptide" evidence="1">
    <location>
        <begin position="1"/>
        <end position="18"/>
    </location>
</feature>
<dbReference type="AlphaFoldDB" id="A0AAE0SLN5"/>
<evidence type="ECO:0000313" key="2">
    <source>
        <dbReference type="EMBL" id="KAK3594011.1"/>
    </source>
</evidence>
<reference evidence="2" key="1">
    <citation type="journal article" date="2021" name="Genome Biol. Evol.">
        <title>A High-Quality Reference Genome for a Parasitic Bivalve with Doubly Uniparental Inheritance (Bivalvia: Unionida).</title>
        <authorList>
            <person name="Smith C.H."/>
        </authorList>
    </citation>
    <scope>NUCLEOTIDE SEQUENCE</scope>
    <source>
        <strain evidence="2">CHS0354</strain>
    </source>
</reference>
<keyword evidence="3" id="KW-1185">Reference proteome</keyword>
<gene>
    <name evidence="2" type="ORF">CHS0354_040758</name>
</gene>
<keyword evidence="1" id="KW-0732">Signal</keyword>